<dbReference type="OrthoDB" id="9797989at2"/>
<dbReference type="PANTHER" id="PTHR39173:SF1">
    <property type="entry name" value="ACETYLTRANSFERASE"/>
    <property type="match status" value="1"/>
</dbReference>
<dbReference type="PANTHER" id="PTHR39173">
    <property type="entry name" value="ACETYLTRANSFERASE"/>
    <property type="match status" value="1"/>
</dbReference>
<evidence type="ECO:0000313" key="2">
    <source>
        <dbReference type="EMBL" id="CCI82903.1"/>
    </source>
</evidence>
<dbReference type="AlphaFoldDB" id="I7IWG6"/>
<evidence type="ECO:0000313" key="3">
    <source>
        <dbReference type="Proteomes" id="UP000011016"/>
    </source>
</evidence>
<dbReference type="SUPFAM" id="SSF55729">
    <property type="entry name" value="Acyl-CoA N-acyltransferases (Nat)"/>
    <property type="match status" value="1"/>
</dbReference>
<gene>
    <name evidence="2" type="ORF">BN46_0152</name>
</gene>
<protein>
    <recommendedName>
        <fullName evidence="1">N-acetyltransferase domain-containing protein</fullName>
    </recommendedName>
</protein>
<dbReference type="Proteomes" id="UP000011016">
    <property type="component" value="Unassembled WGS sequence"/>
</dbReference>
<dbReference type="GO" id="GO:0016747">
    <property type="term" value="F:acyltransferase activity, transferring groups other than amino-acyl groups"/>
    <property type="evidence" value="ECO:0007669"/>
    <property type="project" value="InterPro"/>
</dbReference>
<dbReference type="EMBL" id="CAJZ01000023">
    <property type="protein sequence ID" value="CCI82903.1"/>
    <property type="molecule type" value="Genomic_DNA"/>
</dbReference>
<dbReference type="PROSITE" id="PS51186">
    <property type="entry name" value="GNAT"/>
    <property type="match status" value="1"/>
</dbReference>
<sequence>MTPPQGGAAMLVRPTPGLRLAYLESYRAFRGAEQPGASLVKGWRLENPDVFRRWVRLLRAEEFVARPGLVRSAQFWVVERGEVVGSIQLRLELTDALKRRGGHVGYSIRPDRRRRGYAARALYDVKRLARRRGLRRLLVTCDKTNAGSRAVIEKNGGRPAVELDRGEGDPTARFWIEL</sequence>
<name>I7IWG6_9CORY</name>
<evidence type="ECO:0000259" key="1">
    <source>
        <dbReference type="PROSITE" id="PS51186"/>
    </source>
</evidence>
<organism evidence="2 3">
    <name type="scientific">Corynebacterium otitidis ATCC 51513</name>
    <dbReference type="NCBI Taxonomy" id="883169"/>
    <lineage>
        <taxon>Bacteria</taxon>
        <taxon>Bacillati</taxon>
        <taxon>Actinomycetota</taxon>
        <taxon>Actinomycetes</taxon>
        <taxon>Mycobacteriales</taxon>
        <taxon>Corynebacteriaceae</taxon>
        <taxon>Corynebacterium</taxon>
    </lineage>
</organism>
<comment type="caution">
    <text evidence="2">The sequence shown here is derived from an EMBL/GenBank/DDBJ whole genome shotgun (WGS) entry which is preliminary data.</text>
</comment>
<dbReference type="Pfam" id="PF13302">
    <property type="entry name" value="Acetyltransf_3"/>
    <property type="match status" value="1"/>
</dbReference>
<dbReference type="InterPro" id="IPR000182">
    <property type="entry name" value="GNAT_dom"/>
</dbReference>
<reference evidence="2 3" key="1">
    <citation type="journal article" date="2012" name="J. Bacteriol.">
        <title>Draft Genome Sequence of Turicella otitidis ATCC 51513, Isolated from Middle Ear Fluid from a Child with Otitis Media.</title>
        <authorList>
            <person name="Brinkrolf K."/>
            <person name="Schneider J."/>
            <person name="Knecht M."/>
            <person name="Ruckert C."/>
            <person name="Tauch A."/>
        </authorList>
    </citation>
    <scope>NUCLEOTIDE SEQUENCE [LARGE SCALE GENOMIC DNA]</scope>
    <source>
        <strain evidence="2 3">ATCC 51513</strain>
    </source>
</reference>
<dbReference type="InterPro" id="IPR016181">
    <property type="entry name" value="Acyl_CoA_acyltransferase"/>
</dbReference>
<feature type="domain" description="N-acetyltransferase" evidence="1">
    <location>
        <begin position="27"/>
        <end position="178"/>
    </location>
</feature>
<proteinExistence type="predicted"/>
<dbReference type="Gene3D" id="3.40.630.30">
    <property type="match status" value="1"/>
</dbReference>
<accession>I7IWG6</accession>